<keyword evidence="3" id="KW-1185">Reference proteome</keyword>
<dbReference type="AlphaFoldDB" id="A0A1H1M878"/>
<feature type="transmembrane region" description="Helical" evidence="1">
    <location>
        <begin position="112"/>
        <end position="135"/>
    </location>
</feature>
<feature type="transmembrane region" description="Helical" evidence="1">
    <location>
        <begin position="74"/>
        <end position="100"/>
    </location>
</feature>
<keyword evidence="1" id="KW-1133">Transmembrane helix</keyword>
<evidence type="ECO:0000313" key="2">
    <source>
        <dbReference type="EMBL" id="SDR83011.1"/>
    </source>
</evidence>
<feature type="transmembrane region" description="Helical" evidence="1">
    <location>
        <begin position="215"/>
        <end position="233"/>
    </location>
</feature>
<keyword evidence="1" id="KW-0472">Membrane</keyword>
<dbReference type="Proteomes" id="UP000199103">
    <property type="component" value="Chromosome I"/>
</dbReference>
<dbReference type="PANTHER" id="PTHR36844">
    <property type="entry name" value="PROTEASE PRSW"/>
    <property type="match status" value="1"/>
</dbReference>
<reference evidence="2 3" key="1">
    <citation type="submission" date="2016-10" db="EMBL/GenBank/DDBJ databases">
        <authorList>
            <person name="de Groot N.N."/>
        </authorList>
    </citation>
    <scope>NUCLEOTIDE SEQUENCE [LARGE SCALE GENOMIC DNA]</scope>
    <source>
        <strain evidence="2 3">DSM 21800</strain>
    </source>
</reference>
<feature type="transmembrane region" description="Helical" evidence="1">
    <location>
        <begin position="239"/>
        <end position="263"/>
    </location>
</feature>
<keyword evidence="1" id="KW-0812">Transmembrane</keyword>
<dbReference type="Pfam" id="PF13367">
    <property type="entry name" value="PrsW-protease"/>
    <property type="match status" value="1"/>
</dbReference>
<dbReference type="EMBL" id="LT629772">
    <property type="protein sequence ID" value="SDR83011.1"/>
    <property type="molecule type" value="Genomic_DNA"/>
</dbReference>
<accession>A0A1H1M878</accession>
<protein>
    <submittedName>
        <fullName evidence="2">Membrane proteinase PrsW, cleaves anti-sigma factor RsiW, M82 family</fullName>
    </submittedName>
</protein>
<feature type="transmembrane region" description="Helical" evidence="1">
    <location>
        <begin position="147"/>
        <end position="168"/>
    </location>
</feature>
<sequence>MIEGRYRNRPTGGLIAGTIICGVCLLVVLAYDLLGAGPIHTVVGILLAVPSGLMVVGLLLLIDRLEPEPPTKMLFAFLWGAGVACLFALVINTAGIALIFTPQFGPKGGMMVGASIGAPIVEETLKGLVLLIFLWRSRDEIDGPTDGIIYAGMVGIGFAVVEDVNYYLQAMSTSGAALAFTFVLRGLLSPLCHPIFTSMTGLGITYAANHRGGRGVLAVLAGWVGAMLLHATWNFSSSFGFGGLAVAYGILLVVIVILIVLLVRDRRRVVGLIRRYLPAYHATGSVTPADVAMLSTLRERSQARRWAAGRFGKIGKRAMADYQLAATELALLHSHAESRTVDPRRYAFRQDTLVRLMVDAHNVFAPRRG</sequence>
<feature type="transmembrane region" description="Helical" evidence="1">
    <location>
        <begin position="188"/>
        <end position="208"/>
    </location>
</feature>
<name>A0A1H1M878_9ACTN</name>
<feature type="transmembrane region" description="Helical" evidence="1">
    <location>
        <begin position="12"/>
        <end position="31"/>
    </location>
</feature>
<dbReference type="InterPro" id="IPR026898">
    <property type="entry name" value="PrsW"/>
</dbReference>
<dbReference type="PANTHER" id="PTHR36844:SF1">
    <property type="entry name" value="PROTEASE PRSW"/>
    <property type="match status" value="1"/>
</dbReference>
<gene>
    <name evidence="2" type="ORF">SAMN04489812_0044</name>
</gene>
<dbReference type="GO" id="GO:0008233">
    <property type="term" value="F:peptidase activity"/>
    <property type="evidence" value="ECO:0007669"/>
    <property type="project" value="InterPro"/>
</dbReference>
<dbReference type="STRING" id="630515.SAMN04489812_0044"/>
<organism evidence="2 3">
    <name type="scientific">Microlunatus soli</name>
    <dbReference type="NCBI Taxonomy" id="630515"/>
    <lineage>
        <taxon>Bacteria</taxon>
        <taxon>Bacillati</taxon>
        <taxon>Actinomycetota</taxon>
        <taxon>Actinomycetes</taxon>
        <taxon>Propionibacteriales</taxon>
        <taxon>Propionibacteriaceae</taxon>
        <taxon>Microlunatus</taxon>
    </lineage>
</organism>
<proteinExistence type="predicted"/>
<evidence type="ECO:0000313" key="3">
    <source>
        <dbReference type="Proteomes" id="UP000199103"/>
    </source>
</evidence>
<feature type="transmembrane region" description="Helical" evidence="1">
    <location>
        <begin position="37"/>
        <end position="62"/>
    </location>
</feature>
<evidence type="ECO:0000256" key="1">
    <source>
        <dbReference type="SAM" id="Phobius"/>
    </source>
</evidence>